<evidence type="ECO:0000313" key="2">
    <source>
        <dbReference type="Proteomes" id="UP001141253"/>
    </source>
</evidence>
<dbReference type="EMBL" id="JAPFFI010000023">
    <property type="protein sequence ID" value="KAJ6322923.1"/>
    <property type="molecule type" value="Genomic_DNA"/>
</dbReference>
<reference evidence="1" key="2">
    <citation type="journal article" date="2023" name="Int. J. Mol. Sci.">
        <title>De Novo Assembly and Annotation of 11 Diverse Shrub Willow (Salix) Genomes Reveals Novel Gene Organization in Sex-Linked Regions.</title>
        <authorList>
            <person name="Hyden B."/>
            <person name="Feng K."/>
            <person name="Yates T.B."/>
            <person name="Jawdy S."/>
            <person name="Cereghino C."/>
            <person name="Smart L.B."/>
            <person name="Muchero W."/>
        </authorList>
    </citation>
    <scope>NUCLEOTIDE SEQUENCE</scope>
    <source>
        <tissue evidence="1">Shoot tip</tissue>
    </source>
</reference>
<evidence type="ECO:0000313" key="1">
    <source>
        <dbReference type="EMBL" id="KAJ6322923.1"/>
    </source>
</evidence>
<proteinExistence type="predicted"/>
<comment type="caution">
    <text evidence="1">The sequence shown here is derived from an EMBL/GenBank/DDBJ whole genome shotgun (WGS) entry which is preliminary data.</text>
</comment>
<sequence>MRKMKLKLESCHHCRQSRTLFSQFPWEDTRLQILIRHG</sequence>
<name>A0ABQ9A4N8_9ROSI</name>
<reference evidence="1" key="1">
    <citation type="submission" date="2022-10" db="EMBL/GenBank/DDBJ databases">
        <authorList>
            <person name="Hyden B.L."/>
            <person name="Feng K."/>
            <person name="Yates T."/>
            <person name="Jawdy S."/>
            <person name="Smart L.B."/>
            <person name="Muchero W."/>
        </authorList>
    </citation>
    <scope>NUCLEOTIDE SEQUENCE</scope>
    <source>
        <tissue evidence="1">Shoot tip</tissue>
    </source>
</reference>
<protein>
    <submittedName>
        <fullName evidence="1">Uncharacterized protein</fullName>
    </submittedName>
</protein>
<gene>
    <name evidence="1" type="ORF">OIU77_012709</name>
</gene>
<keyword evidence="2" id="KW-1185">Reference proteome</keyword>
<dbReference type="Proteomes" id="UP001141253">
    <property type="component" value="Chromosome 8"/>
</dbReference>
<accession>A0ABQ9A4N8</accession>
<organism evidence="1 2">
    <name type="scientific">Salix suchowensis</name>
    <dbReference type="NCBI Taxonomy" id="1278906"/>
    <lineage>
        <taxon>Eukaryota</taxon>
        <taxon>Viridiplantae</taxon>
        <taxon>Streptophyta</taxon>
        <taxon>Embryophyta</taxon>
        <taxon>Tracheophyta</taxon>
        <taxon>Spermatophyta</taxon>
        <taxon>Magnoliopsida</taxon>
        <taxon>eudicotyledons</taxon>
        <taxon>Gunneridae</taxon>
        <taxon>Pentapetalae</taxon>
        <taxon>rosids</taxon>
        <taxon>fabids</taxon>
        <taxon>Malpighiales</taxon>
        <taxon>Salicaceae</taxon>
        <taxon>Saliceae</taxon>
        <taxon>Salix</taxon>
    </lineage>
</organism>